<dbReference type="InterPro" id="IPR027417">
    <property type="entry name" value="P-loop_NTPase"/>
</dbReference>
<evidence type="ECO:0000313" key="2">
    <source>
        <dbReference type="Proteomes" id="UP001501867"/>
    </source>
</evidence>
<reference evidence="1 2" key="1">
    <citation type="journal article" date="2019" name="Int. J. Syst. Evol. Microbiol.">
        <title>The Global Catalogue of Microorganisms (GCM) 10K type strain sequencing project: providing services to taxonomists for standard genome sequencing and annotation.</title>
        <authorList>
            <consortium name="The Broad Institute Genomics Platform"/>
            <consortium name="The Broad Institute Genome Sequencing Center for Infectious Disease"/>
            <person name="Wu L."/>
            <person name="Ma J."/>
        </authorList>
    </citation>
    <scope>NUCLEOTIDE SEQUENCE [LARGE SCALE GENOMIC DNA]</scope>
    <source>
        <strain evidence="1 2">JCM 4505</strain>
    </source>
</reference>
<gene>
    <name evidence="1" type="ORF">GCM10010302_04750</name>
</gene>
<dbReference type="Gene3D" id="3.40.50.300">
    <property type="entry name" value="P-loop containing nucleotide triphosphate hydrolases"/>
    <property type="match status" value="1"/>
</dbReference>
<name>A0ABN0V1E9_9ACTN</name>
<comment type="caution">
    <text evidence="1">The sequence shown here is derived from an EMBL/GenBank/DDBJ whole genome shotgun (WGS) entry which is preliminary data.</text>
</comment>
<accession>A0ABN0V1E9</accession>
<organism evidence="1 2">
    <name type="scientific">Streptomyces polychromogenes</name>
    <dbReference type="NCBI Taxonomy" id="67342"/>
    <lineage>
        <taxon>Bacteria</taxon>
        <taxon>Bacillati</taxon>
        <taxon>Actinomycetota</taxon>
        <taxon>Actinomycetes</taxon>
        <taxon>Kitasatosporales</taxon>
        <taxon>Streptomycetaceae</taxon>
        <taxon>Streptomyces</taxon>
    </lineage>
</organism>
<dbReference type="SUPFAM" id="SSF52540">
    <property type="entry name" value="P-loop containing nucleoside triphosphate hydrolases"/>
    <property type="match status" value="1"/>
</dbReference>
<dbReference type="EMBL" id="BAAABV010000005">
    <property type="protein sequence ID" value="GAA0270239.1"/>
    <property type="molecule type" value="Genomic_DNA"/>
</dbReference>
<sequence length="185" mass="20491">MHKIALYGLPGAGKSTAARVLTEDLASEGIKVARFRLAEPLYQAQRVIYALADRPLADESQQDGRLLNMLGTEMRRINPAALTGPFVFRVRQAEKENSHAVLLCDDLRAPDVETVINLGFRLVEISAPAALRGARRQARGDLATGDENHPTEAPLTVEPWRRIDNAGDLFEFRTRVGLLVKELRP</sequence>
<keyword evidence="2" id="KW-1185">Reference proteome</keyword>
<protein>
    <submittedName>
        <fullName evidence="1">Uncharacterized protein</fullName>
    </submittedName>
</protein>
<evidence type="ECO:0000313" key="1">
    <source>
        <dbReference type="EMBL" id="GAA0270239.1"/>
    </source>
</evidence>
<proteinExistence type="predicted"/>
<dbReference type="Proteomes" id="UP001501867">
    <property type="component" value="Unassembled WGS sequence"/>
</dbReference>